<protein>
    <recommendedName>
        <fullName evidence="2">BRCT domain-containing protein</fullName>
    </recommendedName>
</protein>
<sequence length="484" mass="55937">MEGKDIVHESSKPDLSKLFSEELPTFGNVSMLFYISDACKDKENLSKAIIEHGGNIALYQECFTYQICPKDCLNQLEVKKQYYKGLIYDSHWIYDSIDKKELQSKENYTLIKISEGKPFEFNKGKIPYTIREAIMIYKWISGQKLQKSKRTWQSMVDKGAIYCRTAESLKNFWKTNAKNSMEDCILEMVKNHKKYCHQYPDPIFPNDGVNIKPKDQSAPDTESKGKVIYKKNPNCSNSHHDSSSQTGSKPNSTSKAPITRMSENAELDEDFAPIEEEKDYSIQVVEIIDGSENSHSSEDKNLENSLQLEAEDLEDVFDSDSEPKESKKATPKKEQTVHQETIQTSKKVIKSKKDLLESLINDELDGVEIPKTLEEEKENKNTNLEPLVPEEIAAFITTKKKLQEFSEKYKKPFDEVMALFEQCSCRYDILEEFLSTSHSTNKMWKGLEDFILLKPYMNEEAYNLLLKEKGEKEVKLRKKFLNLK</sequence>
<feature type="compositionally biased region" description="Basic and acidic residues" evidence="1">
    <location>
        <begin position="321"/>
        <end position="337"/>
    </location>
</feature>
<reference evidence="3" key="1">
    <citation type="submission" date="2023-07" db="EMBL/GenBank/DDBJ databases">
        <authorList>
            <consortium name="AG Swart"/>
            <person name="Singh M."/>
            <person name="Singh A."/>
            <person name="Seah K."/>
            <person name="Emmerich C."/>
        </authorList>
    </citation>
    <scope>NUCLEOTIDE SEQUENCE</scope>
    <source>
        <strain evidence="3">DP1</strain>
    </source>
</reference>
<dbReference type="EMBL" id="CAMPGE010008606">
    <property type="protein sequence ID" value="CAI2367497.1"/>
    <property type="molecule type" value="Genomic_DNA"/>
</dbReference>
<dbReference type="Pfam" id="PF16589">
    <property type="entry name" value="BRCT_2"/>
    <property type="match status" value="1"/>
</dbReference>
<keyword evidence="4" id="KW-1185">Reference proteome</keyword>
<dbReference type="InterPro" id="IPR001357">
    <property type="entry name" value="BRCT_dom"/>
</dbReference>
<comment type="caution">
    <text evidence="3">The sequence shown here is derived from an EMBL/GenBank/DDBJ whole genome shotgun (WGS) entry which is preliminary data.</text>
</comment>
<dbReference type="SUPFAM" id="SSF52113">
    <property type="entry name" value="BRCT domain"/>
    <property type="match status" value="1"/>
</dbReference>
<dbReference type="PROSITE" id="PS50172">
    <property type="entry name" value="BRCT"/>
    <property type="match status" value="1"/>
</dbReference>
<dbReference type="Proteomes" id="UP001295684">
    <property type="component" value="Unassembled WGS sequence"/>
</dbReference>
<feature type="domain" description="BRCT" evidence="2">
    <location>
        <begin position="21"/>
        <end position="110"/>
    </location>
</feature>
<evidence type="ECO:0000256" key="1">
    <source>
        <dbReference type="SAM" id="MobiDB-lite"/>
    </source>
</evidence>
<feature type="compositionally biased region" description="Basic and acidic residues" evidence="1">
    <location>
        <begin position="212"/>
        <end position="225"/>
    </location>
</feature>
<name>A0AAD1XDX7_EUPCR</name>
<organism evidence="3 4">
    <name type="scientific">Euplotes crassus</name>
    <dbReference type="NCBI Taxonomy" id="5936"/>
    <lineage>
        <taxon>Eukaryota</taxon>
        <taxon>Sar</taxon>
        <taxon>Alveolata</taxon>
        <taxon>Ciliophora</taxon>
        <taxon>Intramacronucleata</taxon>
        <taxon>Spirotrichea</taxon>
        <taxon>Hypotrichia</taxon>
        <taxon>Euplotida</taxon>
        <taxon>Euplotidae</taxon>
        <taxon>Moneuplotes</taxon>
    </lineage>
</organism>
<dbReference type="InterPro" id="IPR036420">
    <property type="entry name" value="BRCT_dom_sf"/>
</dbReference>
<evidence type="ECO:0000313" key="4">
    <source>
        <dbReference type="Proteomes" id="UP001295684"/>
    </source>
</evidence>
<dbReference type="Gene3D" id="3.40.50.10190">
    <property type="entry name" value="BRCT domain"/>
    <property type="match status" value="1"/>
</dbReference>
<evidence type="ECO:0000259" key="2">
    <source>
        <dbReference type="PROSITE" id="PS50172"/>
    </source>
</evidence>
<evidence type="ECO:0000313" key="3">
    <source>
        <dbReference type="EMBL" id="CAI2367497.1"/>
    </source>
</evidence>
<feature type="region of interest" description="Disordered" evidence="1">
    <location>
        <begin position="206"/>
        <end position="278"/>
    </location>
</feature>
<gene>
    <name evidence="3" type="ORF">ECRASSUSDP1_LOCUS8784</name>
</gene>
<proteinExistence type="predicted"/>
<accession>A0AAD1XDX7</accession>
<feature type="region of interest" description="Disordered" evidence="1">
    <location>
        <begin position="315"/>
        <end position="341"/>
    </location>
</feature>
<feature type="compositionally biased region" description="Polar residues" evidence="1">
    <location>
        <begin position="233"/>
        <end position="256"/>
    </location>
</feature>
<dbReference type="AlphaFoldDB" id="A0AAD1XDX7"/>
<feature type="compositionally biased region" description="Acidic residues" evidence="1">
    <location>
        <begin position="265"/>
        <end position="278"/>
    </location>
</feature>